<comment type="caution">
    <text evidence="2">The sequence shown here is derived from an EMBL/GenBank/DDBJ whole genome shotgun (WGS) entry which is preliminary data.</text>
</comment>
<sequence>MLMDIGQYVQYVNSDKASSSASYSAGLHQNSSPSKTFTDGPIPCGFKNMNPKLSFQNNAKAPIWPLVQ</sequence>
<dbReference type="EMBL" id="DUZY01000002">
    <property type="protein sequence ID" value="DAD29311.1"/>
    <property type="molecule type" value="Genomic_DNA"/>
</dbReference>
<organism evidence="2 3">
    <name type="scientific">Nelumbo nucifera</name>
    <name type="common">Sacred lotus</name>
    <dbReference type="NCBI Taxonomy" id="4432"/>
    <lineage>
        <taxon>Eukaryota</taxon>
        <taxon>Viridiplantae</taxon>
        <taxon>Streptophyta</taxon>
        <taxon>Embryophyta</taxon>
        <taxon>Tracheophyta</taxon>
        <taxon>Spermatophyta</taxon>
        <taxon>Magnoliopsida</taxon>
        <taxon>Proteales</taxon>
        <taxon>Nelumbonaceae</taxon>
        <taxon>Nelumbo</taxon>
    </lineage>
</organism>
<proteinExistence type="predicted"/>
<gene>
    <name evidence="2" type="ORF">HUJ06_030779</name>
</gene>
<feature type="region of interest" description="Disordered" evidence="1">
    <location>
        <begin position="21"/>
        <end position="41"/>
    </location>
</feature>
<dbReference type="Proteomes" id="UP000607653">
    <property type="component" value="Unassembled WGS sequence"/>
</dbReference>
<reference evidence="2 3" key="1">
    <citation type="journal article" date="2020" name="Mol. Biol. Evol.">
        <title>Distinct Expression and Methylation Patterns for Genes with Different Fates following a Single Whole-Genome Duplication in Flowering Plants.</title>
        <authorList>
            <person name="Shi T."/>
            <person name="Rahmani R.S."/>
            <person name="Gugger P.F."/>
            <person name="Wang M."/>
            <person name="Li H."/>
            <person name="Zhang Y."/>
            <person name="Li Z."/>
            <person name="Wang Q."/>
            <person name="Van de Peer Y."/>
            <person name="Marchal K."/>
            <person name="Chen J."/>
        </authorList>
    </citation>
    <scope>NUCLEOTIDE SEQUENCE [LARGE SCALE GENOMIC DNA]</scope>
    <source>
        <tissue evidence="2">Leaf</tissue>
    </source>
</reference>
<evidence type="ECO:0000313" key="2">
    <source>
        <dbReference type="EMBL" id="DAD29311.1"/>
    </source>
</evidence>
<evidence type="ECO:0000256" key="1">
    <source>
        <dbReference type="SAM" id="MobiDB-lite"/>
    </source>
</evidence>
<protein>
    <submittedName>
        <fullName evidence="2">Uncharacterized protein</fullName>
    </submittedName>
</protein>
<dbReference type="AlphaFoldDB" id="A0A822YCR9"/>
<feature type="compositionally biased region" description="Polar residues" evidence="1">
    <location>
        <begin position="27"/>
        <end position="37"/>
    </location>
</feature>
<keyword evidence="3" id="KW-1185">Reference proteome</keyword>
<accession>A0A822YCR9</accession>
<name>A0A822YCR9_NELNU</name>
<evidence type="ECO:0000313" key="3">
    <source>
        <dbReference type="Proteomes" id="UP000607653"/>
    </source>
</evidence>